<dbReference type="PANTHER" id="PTHR23310:SF133">
    <property type="entry name" value="COA BINDING PROTEIN, PUTATIVE (AFU_ORTHOLOGUE AFUA_1G12300)-RELATED"/>
    <property type="match status" value="1"/>
</dbReference>
<dbReference type="Proteomes" id="UP000243797">
    <property type="component" value="Unassembled WGS sequence"/>
</dbReference>
<dbReference type="SUPFAM" id="SSF47027">
    <property type="entry name" value="Acyl-CoA binding protein"/>
    <property type="match status" value="1"/>
</dbReference>
<feature type="region of interest" description="Disordered" evidence="2">
    <location>
        <begin position="49"/>
        <end position="71"/>
    </location>
</feature>
<gene>
    <name evidence="5" type="ORF">CAC42_3751</name>
</gene>
<keyword evidence="1" id="KW-0446">Lipid-binding</keyword>
<feature type="transmembrane region" description="Helical" evidence="3">
    <location>
        <begin position="259"/>
        <end position="288"/>
    </location>
</feature>
<feature type="compositionally biased region" description="Acidic residues" evidence="2">
    <location>
        <begin position="176"/>
        <end position="188"/>
    </location>
</feature>
<evidence type="ECO:0000256" key="1">
    <source>
        <dbReference type="ARBA" id="ARBA00023121"/>
    </source>
</evidence>
<feature type="compositionally biased region" description="Basic and acidic residues" evidence="2">
    <location>
        <begin position="198"/>
        <end position="211"/>
    </location>
</feature>
<keyword evidence="6" id="KW-1185">Reference proteome</keyword>
<dbReference type="Gene3D" id="1.20.80.10">
    <property type="match status" value="1"/>
</dbReference>
<feature type="compositionally biased region" description="Low complexity" evidence="2">
    <location>
        <begin position="57"/>
        <end position="67"/>
    </location>
</feature>
<dbReference type="PROSITE" id="PS51228">
    <property type="entry name" value="ACB_2"/>
    <property type="match status" value="1"/>
</dbReference>
<evidence type="ECO:0000259" key="4">
    <source>
        <dbReference type="PROSITE" id="PS51228"/>
    </source>
</evidence>
<dbReference type="InterPro" id="IPR014352">
    <property type="entry name" value="FERM/acyl-CoA-bd_prot_sf"/>
</dbReference>
<dbReference type="InParanoid" id="A0A2K1QH25"/>
<feature type="domain" description="ACB" evidence="4">
    <location>
        <begin position="5"/>
        <end position="105"/>
    </location>
</feature>
<evidence type="ECO:0000313" key="5">
    <source>
        <dbReference type="EMBL" id="PNS14465.1"/>
    </source>
</evidence>
<proteinExistence type="predicted"/>
<dbReference type="PANTHER" id="PTHR23310">
    <property type="entry name" value="ACYL-COA-BINDING PROTEIN, ACBP"/>
    <property type="match status" value="1"/>
</dbReference>
<organism evidence="5 6">
    <name type="scientific">Sphaceloma murrayae</name>
    <dbReference type="NCBI Taxonomy" id="2082308"/>
    <lineage>
        <taxon>Eukaryota</taxon>
        <taxon>Fungi</taxon>
        <taxon>Dikarya</taxon>
        <taxon>Ascomycota</taxon>
        <taxon>Pezizomycotina</taxon>
        <taxon>Dothideomycetes</taxon>
        <taxon>Dothideomycetidae</taxon>
        <taxon>Myriangiales</taxon>
        <taxon>Elsinoaceae</taxon>
        <taxon>Sphaceloma</taxon>
    </lineage>
</organism>
<dbReference type="AlphaFoldDB" id="A0A2K1QH25"/>
<dbReference type="Pfam" id="PF00887">
    <property type="entry name" value="ACBP"/>
    <property type="match status" value="1"/>
</dbReference>
<evidence type="ECO:0000256" key="3">
    <source>
        <dbReference type="SAM" id="Phobius"/>
    </source>
</evidence>
<dbReference type="GO" id="GO:0006631">
    <property type="term" value="P:fatty acid metabolic process"/>
    <property type="evidence" value="ECO:0007669"/>
    <property type="project" value="TreeGrafter"/>
</dbReference>
<dbReference type="OrthoDB" id="346910at2759"/>
<name>A0A2K1QH25_9PEZI</name>
<dbReference type="InterPro" id="IPR035984">
    <property type="entry name" value="Acyl-CoA-binding_sf"/>
</dbReference>
<keyword evidence="3" id="KW-0472">Membrane</keyword>
<dbReference type="InterPro" id="IPR000582">
    <property type="entry name" value="Acyl-CoA-binding_protein"/>
</dbReference>
<keyword evidence="3" id="KW-1133">Transmembrane helix</keyword>
<sequence>MSDSIDRVFGHALNTINKIRTGSLKPPLPDRLMLYGLYKQAMEGDVAPITARPSVGPTPTSTSTSSSAKEAEKWDAWHANAGMGRTEAKKRYIEKLIETMHAYATSTPEARELVAELEFVWDQVKGNSLAGSGSGSGSGQGSSPRRQGTGGQGMRVLRPETGRAVDEAGDGVGGGDGDEDEDEREEFVDAPVSQFGEMEEKSEGPGEGERAVRRRVPVADVKWRRRVETAIVKMTTEVAALRELVESRRYTAQRRRTSFVSWILGFGWFAVRLVVADVFLLWLVILYLRRRKDRRLEGAIRVMLGDAQAVAKNLATSMQNKLPSRK</sequence>
<feature type="region of interest" description="Disordered" evidence="2">
    <location>
        <begin position="128"/>
        <end position="211"/>
    </location>
</feature>
<comment type="caution">
    <text evidence="5">The sequence shown here is derived from an EMBL/GenBank/DDBJ whole genome shotgun (WGS) entry which is preliminary data.</text>
</comment>
<evidence type="ECO:0000313" key="6">
    <source>
        <dbReference type="Proteomes" id="UP000243797"/>
    </source>
</evidence>
<reference evidence="5 6" key="1">
    <citation type="submission" date="2017-06" db="EMBL/GenBank/DDBJ databases">
        <title>Draft genome sequence of a variant of Elsinoe murrayae.</title>
        <authorList>
            <person name="Cheng Q."/>
        </authorList>
    </citation>
    <scope>NUCLEOTIDE SEQUENCE [LARGE SCALE GENOMIC DNA]</scope>
    <source>
        <strain evidence="5 6">CQ-2017a</strain>
    </source>
</reference>
<dbReference type="GO" id="GO:0000062">
    <property type="term" value="F:fatty-acyl-CoA binding"/>
    <property type="evidence" value="ECO:0007669"/>
    <property type="project" value="InterPro"/>
</dbReference>
<evidence type="ECO:0000256" key="2">
    <source>
        <dbReference type="SAM" id="MobiDB-lite"/>
    </source>
</evidence>
<accession>A0A2K1QH25</accession>
<dbReference type="EMBL" id="NKHZ01000086">
    <property type="protein sequence ID" value="PNS14465.1"/>
    <property type="molecule type" value="Genomic_DNA"/>
</dbReference>
<protein>
    <submittedName>
        <fullName evidence="5">Autophagy-related protein 37</fullName>
    </submittedName>
</protein>
<dbReference type="STRING" id="2082308.A0A2K1QH25"/>
<feature type="compositionally biased region" description="Basic and acidic residues" evidence="2">
    <location>
        <begin position="157"/>
        <end position="166"/>
    </location>
</feature>
<keyword evidence="3" id="KW-0812">Transmembrane</keyword>